<evidence type="ECO:0000313" key="1">
    <source>
        <dbReference type="EMBL" id="MCY1008617.1"/>
    </source>
</evidence>
<accession>A0A9X3ER45</accession>
<dbReference type="Proteomes" id="UP001150924">
    <property type="component" value="Unassembled WGS sequence"/>
</dbReference>
<comment type="caution">
    <text evidence="1">The sequence shown here is derived from an EMBL/GenBank/DDBJ whole genome shotgun (WGS) entry which is preliminary data.</text>
</comment>
<keyword evidence="2" id="KW-1185">Reference proteome</keyword>
<organism evidence="1 2">
    <name type="scientific">Nannocystis pusilla</name>
    <dbReference type="NCBI Taxonomy" id="889268"/>
    <lineage>
        <taxon>Bacteria</taxon>
        <taxon>Pseudomonadati</taxon>
        <taxon>Myxococcota</taxon>
        <taxon>Polyangia</taxon>
        <taxon>Nannocystales</taxon>
        <taxon>Nannocystaceae</taxon>
        <taxon>Nannocystis</taxon>
    </lineage>
</organism>
<dbReference type="AlphaFoldDB" id="A0A9X3ER45"/>
<dbReference type="RefSeq" id="WP_267771220.1">
    <property type="nucleotide sequence ID" value="NZ_JAPNKE010000002.1"/>
</dbReference>
<reference evidence="1" key="1">
    <citation type="submission" date="2022-11" db="EMBL/GenBank/DDBJ databases">
        <title>Minimal conservation of predation-associated metabolite biosynthetic gene clusters underscores biosynthetic potential of Myxococcota including descriptions for ten novel species: Archangium lansinium sp. nov., Myxococcus landrumus sp. nov., Nannocystis bai.</title>
        <authorList>
            <person name="Ahearne A."/>
            <person name="Stevens C."/>
            <person name="Phillips K."/>
        </authorList>
    </citation>
    <scope>NUCLEOTIDE SEQUENCE</scope>
    <source>
        <strain evidence="1">Na p29</strain>
    </source>
</reference>
<protein>
    <submittedName>
        <fullName evidence="1">Uncharacterized protein</fullName>
    </submittedName>
</protein>
<dbReference type="EMBL" id="JAPNKE010000002">
    <property type="protein sequence ID" value="MCY1008617.1"/>
    <property type="molecule type" value="Genomic_DNA"/>
</dbReference>
<proteinExistence type="predicted"/>
<name>A0A9X3ER45_9BACT</name>
<sequence>MSLVEAFSQLFPISSPHFSLELTDESVDSAGETWGGCKVTEDGRLEATVRLVVWDVQGEQRTMRDIKEQQVTIVAAAHLDDPRVLAYFEGLAAALDFAFARIDEAIADRGPAAATDRLEVAMPYEFLPGDVLALRRPQTAEDFQDALLTNRKRLGWLLP</sequence>
<evidence type="ECO:0000313" key="2">
    <source>
        <dbReference type="Proteomes" id="UP001150924"/>
    </source>
</evidence>
<gene>
    <name evidence="1" type="ORF">OV079_24250</name>
</gene>